<dbReference type="EMBL" id="QKZK01000016">
    <property type="protein sequence ID" value="PZX15362.1"/>
    <property type="molecule type" value="Genomic_DNA"/>
</dbReference>
<evidence type="ECO:0000313" key="2">
    <source>
        <dbReference type="Proteomes" id="UP000249239"/>
    </source>
</evidence>
<name>A0A2W7NVU6_9BACT</name>
<sequence length="44" mass="4961">MFFHDKLSTLYFSDGDEGLMNQVASINGIHVSRKKKQAAINNYA</sequence>
<proteinExistence type="predicted"/>
<accession>A0A2W7NVU6</accession>
<protein>
    <submittedName>
        <fullName evidence="1">Uncharacterized protein</fullName>
    </submittedName>
</protein>
<gene>
    <name evidence="1" type="ORF">LX69_02200</name>
</gene>
<dbReference type="AlphaFoldDB" id="A0A2W7NVU6"/>
<keyword evidence="2" id="KW-1185">Reference proteome</keyword>
<organism evidence="1 2">
    <name type="scientific">Breznakibacter xylanolyticus</name>
    <dbReference type="NCBI Taxonomy" id="990"/>
    <lineage>
        <taxon>Bacteria</taxon>
        <taxon>Pseudomonadati</taxon>
        <taxon>Bacteroidota</taxon>
        <taxon>Bacteroidia</taxon>
        <taxon>Marinilabiliales</taxon>
        <taxon>Marinilabiliaceae</taxon>
        <taxon>Breznakibacter</taxon>
    </lineage>
</organism>
<reference evidence="1 2" key="1">
    <citation type="submission" date="2018-06" db="EMBL/GenBank/DDBJ databases">
        <title>Genomic Encyclopedia of Archaeal and Bacterial Type Strains, Phase II (KMG-II): from individual species to whole genera.</title>
        <authorList>
            <person name="Goeker M."/>
        </authorList>
    </citation>
    <scope>NUCLEOTIDE SEQUENCE [LARGE SCALE GENOMIC DNA]</scope>
    <source>
        <strain evidence="1 2">DSM 6779</strain>
    </source>
</reference>
<evidence type="ECO:0000313" key="1">
    <source>
        <dbReference type="EMBL" id="PZX15362.1"/>
    </source>
</evidence>
<dbReference type="Proteomes" id="UP000249239">
    <property type="component" value="Unassembled WGS sequence"/>
</dbReference>
<comment type="caution">
    <text evidence="1">The sequence shown here is derived from an EMBL/GenBank/DDBJ whole genome shotgun (WGS) entry which is preliminary data.</text>
</comment>